<proteinExistence type="predicted"/>
<keyword evidence="1" id="KW-0732">Signal</keyword>
<dbReference type="Gene3D" id="3.40.50.2300">
    <property type="match status" value="2"/>
</dbReference>
<evidence type="ECO:0000256" key="1">
    <source>
        <dbReference type="ARBA" id="ARBA00022729"/>
    </source>
</evidence>
<dbReference type="PROSITE" id="PS51318">
    <property type="entry name" value="TAT"/>
    <property type="match status" value="1"/>
</dbReference>
<organism evidence="3 4">
    <name type="scientific">Halobium palmae</name>
    <dbReference type="NCBI Taxonomy" id="1776492"/>
    <lineage>
        <taxon>Archaea</taxon>
        <taxon>Methanobacteriati</taxon>
        <taxon>Methanobacteriota</taxon>
        <taxon>Stenosarchaea group</taxon>
        <taxon>Halobacteria</taxon>
        <taxon>Halobacteriales</taxon>
        <taxon>Haloferacaceae</taxon>
        <taxon>Halobium</taxon>
    </lineage>
</organism>
<protein>
    <submittedName>
        <fullName evidence="3">ABC transporter substrate-binding protein</fullName>
    </submittedName>
</protein>
<dbReference type="Proteomes" id="UP001596328">
    <property type="component" value="Unassembled WGS sequence"/>
</dbReference>
<dbReference type="AlphaFoldDB" id="A0ABD5RZS1"/>
<evidence type="ECO:0000313" key="4">
    <source>
        <dbReference type="Proteomes" id="UP001596328"/>
    </source>
</evidence>
<evidence type="ECO:0000259" key="2">
    <source>
        <dbReference type="Pfam" id="PF13458"/>
    </source>
</evidence>
<reference evidence="3 4" key="1">
    <citation type="journal article" date="2019" name="Int. J. Syst. Evol. Microbiol.">
        <title>The Global Catalogue of Microorganisms (GCM) 10K type strain sequencing project: providing services to taxonomists for standard genome sequencing and annotation.</title>
        <authorList>
            <consortium name="The Broad Institute Genomics Platform"/>
            <consortium name="The Broad Institute Genome Sequencing Center for Infectious Disease"/>
            <person name="Wu L."/>
            <person name="Ma J."/>
        </authorList>
    </citation>
    <scope>NUCLEOTIDE SEQUENCE [LARGE SCALE GENOMIC DNA]</scope>
    <source>
        <strain evidence="3 4">NBRC 111368</strain>
    </source>
</reference>
<dbReference type="PANTHER" id="PTHR30483:SF6">
    <property type="entry name" value="PERIPLASMIC BINDING PROTEIN OF ABC TRANSPORTER FOR NATURAL AMINO ACIDS"/>
    <property type="match status" value="1"/>
</dbReference>
<dbReference type="InterPro" id="IPR028082">
    <property type="entry name" value="Peripla_BP_I"/>
</dbReference>
<sequence>MTDSNSHVSRRAYLKGVGVGGAAGMSSLSGCTAFGGGGSSDTITIAGTVPLTGSFSSIGQDMERGYELGVQRMNENLDQEVELVLADDESDADRLRNQLNQAVSNNDVDMLWGSFSSLLVTAGSAFAENQGIPFLGVAFAYMQPHLDRGYEWTFAPFPKSRDVARSTAGLLELIPEEERPSTIGIWEPNSGWGQEQADYWEEELSGDYDIALREKFSIGSQDFSTLISQSKSAGVEALLSNPTPGGGITAMKQMQSNDFAPKLLKFVRGADPSAWWSALGQNGAFATMCPGWVPGLTGNGNSTLDESYRSEYDIGDDQLLPVQVGTSYNLTQVAEQTLANAESTEPDAVREVLRSREFNTVIGDFSFENNGLPREGQLTAPVGQWWEGGQHTVYPDVDGDAAIDFKYPLTPWGER</sequence>
<dbReference type="SUPFAM" id="SSF53822">
    <property type="entry name" value="Periplasmic binding protein-like I"/>
    <property type="match status" value="1"/>
</dbReference>
<dbReference type="PANTHER" id="PTHR30483">
    <property type="entry name" value="LEUCINE-SPECIFIC-BINDING PROTEIN"/>
    <property type="match status" value="1"/>
</dbReference>
<comment type="caution">
    <text evidence="3">The sequence shown here is derived from an EMBL/GenBank/DDBJ whole genome shotgun (WGS) entry which is preliminary data.</text>
</comment>
<name>A0ABD5RZS1_9EURY</name>
<keyword evidence="4" id="KW-1185">Reference proteome</keyword>
<dbReference type="InterPro" id="IPR006311">
    <property type="entry name" value="TAT_signal"/>
</dbReference>
<dbReference type="InterPro" id="IPR051010">
    <property type="entry name" value="BCAA_transport"/>
</dbReference>
<evidence type="ECO:0000313" key="3">
    <source>
        <dbReference type="EMBL" id="MFC6724757.1"/>
    </source>
</evidence>
<dbReference type="InterPro" id="IPR028081">
    <property type="entry name" value="Leu-bd"/>
</dbReference>
<feature type="domain" description="Leucine-binding protein" evidence="2">
    <location>
        <begin position="42"/>
        <end position="371"/>
    </location>
</feature>
<gene>
    <name evidence="3" type="ORF">ACFQE1_10305</name>
</gene>
<accession>A0ABD5RZS1</accession>
<dbReference type="EMBL" id="JBHSWU010000271">
    <property type="protein sequence ID" value="MFC6724757.1"/>
    <property type="molecule type" value="Genomic_DNA"/>
</dbReference>
<dbReference type="Pfam" id="PF13458">
    <property type="entry name" value="Peripla_BP_6"/>
    <property type="match status" value="1"/>
</dbReference>